<dbReference type="Pfam" id="PF14576">
    <property type="entry name" value="SEO_N"/>
    <property type="match status" value="1"/>
</dbReference>
<keyword evidence="3" id="KW-1185">Reference proteome</keyword>
<reference evidence="2" key="2">
    <citation type="submission" date="2020-08" db="EMBL/GenBank/DDBJ databases">
        <title>Plant Genome Project.</title>
        <authorList>
            <person name="Zhang R.-G."/>
        </authorList>
    </citation>
    <scope>NUCLEOTIDE SEQUENCE</scope>
    <source>
        <strain evidence="2">Huo1</strain>
        <tissue evidence="2">Leaf</tissue>
    </source>
</reference>
<dbReference type="InterPro" id="IPR039299">
    <property type="entry name" value="SEOA"/>
</dbReference>
<name>A0A8X8Y1N5_SALSN</name>
<dbReference type="EMBL" id="PNBA02000005">
    <property type="protein sequence ID" value="KAG6423925.1"/>
    <property type="molecule type" value="Genomic_DNA"/>
</dbReference>
<sequence length="340" mass="37491">MSTAIVPAGNPQLLRHDHRSIFSDDLAPRKQIQATHAYDERSIDTESILVIVKDIFNVVTPGIHNGSMNHTGIHGETAALTSSDCIGDALAFLLNKISIELSCKCSGGGDNHTLAVEILNALSSYTWEAKAVVVLASFAVSYGQFWLVANHFTTEPLAKSLAMLKLVPDIVDTMKSRLEPINTLVKVSLELTKCVSEFRRLPSKYISNEAEPMVAGASHTPVAVYWIVRSLIACASHILGLTQIHSSHGETWELSSLSHKLAFILDTLNTQLQLCHRHIDEKKHDDSLPLALANKRTTKVGVEILRGKTVLLLISDDEISQDELLILGHMYRDSRTKQEF</sequence>
<evidence type="ECO:0000313" key="2">
    <source>
        <dbReference type="EMBL" id="KAG6423925.1"/>
    </source>
</evidence>
<evidence type="ECO:0000313" key="3">
    <source>
        <dbReference type="Proteomes" id="UP000298416"/>
    </source>
</evidence>
<dbReference type="PANTHER" id="PTHR33232:SF12">
    <property type="entry name" value="PROTEIN SIEVE ELEMENT OCCLUSION B-LIKE"/>
    <property type="match status" value="1"/>
</dbReference>
<protein>
    <recommendedName>
        <fullName evidence="1">Sieve element occlusion N-terminal domain-containing protein</fullName>
    </recommendedName>
</protein>
<reference evidence="2" key="1">
    <citation type="submission" date="2018-01" db="EMBL/GenBank/DDBJ databases">
        <authorList>
            <person name="Mao J.F."/>
        </authorList>
    </citation>
    <scope>NUCLEOTIDE SEQUENCE</scope>
    <source>
        <strain evidence="2">Huo1</strain>
        <tissue evidence="2">Leaf</tissue>
    </source>
</reference>
<feature type="domain" description="Sieve element occlusion N-terminal" evidence="1">
    <location>
        <begin position="24"/>
        <end position="286"/>
    </location>
</feature>
<dbReference type="PANTHER" id="PTHR33232">
    <property type="entry name" value="PROTEIN SIEVE ELEMENT OCCLUSION B-LIKE"/>
    <property type="match status" value="1"/>
</dbReference>
<accession>A0A8X8Y1N5</accession>
<dbReference type="AlphaFoldDB" id="A0A8X8Y1N5"/>
<evidence type="ECO:0000259" key="1">
    <source>
        <dbReference type="Pfam" id="PF14576"/>
    </source>
</evidence>
<organism evidence="2">
    <name type="scientific">Salvia splendens</name>
    <name type="common">Scarlet sage</name>
    <dbReference type="NCBI Taxonomy" id="180675"/>
    <lineage>
        <taxon>Eukaryota</taxon>
        <taxon>Viridiplantae</taxon>
        <taxon>Streptophyta</taxon>
        <taxon>Embryophyta</taxon>
        <taxon>Tracheophyta</taxon>
        <taxon>Spermatophyta</taxon>
        <taxon>Magnoliopsida</taxon>
        <taxon>eudicotyledons</taxon>
        <taxon>Gunneridae</taxon>
        <taxon>Pentapetalae</taxon>
        <taxon>asterids</taxon>
        <taxon>lamiids</taxon>
        <taxon>Lamiales</taxon>
        <taxon>Lamiaceae</taxon>
        <taxon>Nepetoideae</taxon>
        <taxon>Mentheae</taxon>
        <taxon>Salviinae</taxon>
        <taxon>Salvia</taxon>
        <taxon>Salvia subgen. Calosphace</taxon>
        <taxon>core Calosphace</taxon>
    </lineage>
</organism>
<comment type="caution">
    <text evidence="2">The sequence shown here is derived from an EMBL/GenBank/DDBJ whole genome shotgun (WGS) entry which is preliminary data.</text>
</comment>
<proteinExistence type="predicted"/>
<dbReference type="GO" id="GO:0010088">
    <property type="term" value="P:phloem development"/>
    <property type="evidence" value="ECO:0007669"/>
    <property type="project" value="InterPro"/>
</dbReference>
<dbReference type="InterPro" id="IPR027942">
    <property type="entry name" value="SEO_N"/>
</dbReference>
<dbReference type="Proteomes" id="UP000298416">
    <property type="component" value="Unassembled WGS sequence"/>
</dbReference>
<gene>
    <name evidence="2" type="ORF">SASPL_114333</name>
</gene>